<dbReference type="PROSITE" id="PS50075">
    <property type="entry name" value="CARRIER"/>
    <property type="match status" value="1"/>
</dbReference>
<evidence type="ECO:0000259" key="3">
    <source>
        <dbReference type="PROSITE" id="PS50075"/>
    </source>
</evidence>
<reference evidence="4 5" key="1">
    <citation type="submission" date="2014-02" db="EMBL/GenBank/DDBJ databases">
        <title>The small core and large imbalanced accessory genome model reveals a collaborative survival strategy of Sorangium cellulosum strains in nature.</title>
        <authorList>
            <person name="Han K."/>
            <person name="Peng R."/>
            <person name="Blom J."/>
            <person name="Li Y.-Z."/>
        </authorList>
    </citation>
    <scope>NUCLEOTIDE SEQUENCE [LARGE SCALE GENOMIC DNA]</scope>
    <source>
        <strain evidence="4 5">So0157-25</strain>
    </source>
</reference>
<keyword evidence="1" id="KW-0596">Phosphopantetheine</keyword>
<evidence type="ECO:0000256" key="1">
    <source>
        <dbReference type="ARBA" id="ARBA00022450"/>
    </source>
</evidence>
<dbReference type="Proteomes" id="UP000075420">
    <property type="component" value="Unassembled WGS sequence"/>
</dbReference>
<sequence>MAIEMEKVIEVIVTVGSLPAAIKPDDDIYDAGFSSIRALQLLTELEDKFNVTLPDDRFSVARTPRALSALIQELAP</sequence>
<dbReference type="InterPro" id="IPR006162">
    <property type="entry name" value="Ppantetheine_attach_site"/>
</dbReference>
<feature type="domain" description="Carrier" evidence="3">
    <location>
        <begin position="1"/>
        <end position="75"/>
    </location>
</feature>
<dbReference type="EMBL" id="JELY01002260">
    <property type="protein sequence ID" value="KYF53126.1"/>
    <property type="molecule type" value="Genomic_DNA"/>
</dbReference>
<name>A0A150PBU7_SORCE</name>
<dbReference type="SUPFAM" id="SSF47336">
    <property type="entry name" value="ACP-like"/>
    <property type="match status" value="1"/>
</dbReference>
<dbReference type="InterPro" id="IPR009081">
    <property type="entry name" value="PP-bd_ACP"/>
</dbReference>
<protein>
    <submittedName>
        <fullName evidence="4">Phosphopantetheine-binding protein</fullName>
    </submittedName>
</protein>
<dbReference type="AlphaFoldDB" id="A0A150PBU7"/>
<comment type="caution">
    <text evidence="4">The sequence shown here is derived from an EMBL/GenBank/DDBJ whole genome shotgun (WGS) entry which is preliminary data.</text>
</comment>
<gene>
    <name evidence="4" type="ORF">BE08_39950</name>
</gene>
<evidence type="ECO:0000313" key="5">
    <source>
        <dbReference type="Proteomes" id="UP000075420"/>
    </source>
</evidence>
<dbReference type="Gene3D" id="1.10.1200.10">
    <property type="entry name" value="ACP-like"/>
    <property type="match status" value="1"/>
</dbReference>
<accession>A0A150PBU7</accession>
<dbReference type="Pfam" id="PF00550">
    <property type="entry name" value="PP-binding"/>
    <property type="match status" value="1"/>
</dbReference>
<organism evidence="4 5">
    <name type="scientific">Sorangium cellulosum</name>
    <name type="common">Polyangium cellulosum</name>
    <dbReference type="NCBI Taxonomy" id="56"/>
    <lineage>
        <taxon>Bacteria</taxon>
        <taxon>Pseudomonadati</taxon>
        <taxon>Myxococcota</taxon>
        <taxon>Polyangia</taxon>
        <taxon>Polyangiales</taxon>
        <taxon>Polyangiaceae</taxon>
        <taxon>Sorangium</taxon>
    </lineage>
</organism>
<dbReference type="InterPro" id="IPR036736">
    <property type="entry name" value="ACP-like_sf"/>
</dbReference>
<proteinExistence type="predicted"/>
<evidence type="ECO:0000313" key="4">
    <source>
        <dbReference type="EMBL" id="KYF53126.1"/>
    </source>
</evidence>
<dbReference type="PROSITE" id="PS00012">
    <property type="entry name" value="PHOSPHOPANTETHEINE"/>
    <property type="match status" value="1"/>
</dbReference>
<keyword evidence="2" id="KW-0597">Phosphoprotein</keyword>
<evidence type="ECO:0000256" key="2">
    <source>
        <dbReference type="ARBA" id="ARBA00022553"/>
    </source>
</evidence>